<dbReference type="GO" id="GO:0004143">
    <property type="term" value="F:ATP-dependent diacylglycerol kinase activity"/>
    <property type="evidence" value="ECO:0007669"/>
    <property type="project" value="UniProtKB-EC"/>
</dbReference>
<evidence type="ECO:0000256" key="12">
    <source>
        <dbReference type="ARBA" id="ARBA00022741"/>
    </source>
</evidence>
<evidence type="ECO:0000256" key="16">
    <source>
        <dbReference type="ARBA" id="ARBA00022989"/>
    </source>
</evidence>
<evidence type="ECO:0000256" key="1">
    <source>
        <dbReference type="ARBA" id="ARBA00001946"/>
    </source>
</evidence>
<comment type="similarity">
    <text evidence="3">Belongs to the bacterial diacylglycerol kinase family.</text>
</comment>
<dbReference type="InterPro" id="IPR033718">
    <property type="entry name" value="DAGK_prok"/>
</dbReference>
<evidence type="ECO:0000256" key="3">
    <source>
        <dbReference type="ARBA" id="ARBA00005967"/>
    </source>
</evidence>
<gene>
    <name evidence="23" type="ORF">LCGC14_0715610</name>
</gene>
<evidence type="ECO:0000256" key="20">
    <source>
        <dbReference type="ARBA" id="ARBA00023264"/>
    </source>
</evidence>
<keyword evidence="7" id="KW-0444">Lipid biosynthesis</keyword>
<name>A0A0F9QI80_9ZZZZ</name>
<evidence type="ECO:0000256" key="22">
    <source>
        <dbReference type="SAM" id="Phobius"/>
    </source>
</evidence>
<dbReference type="Pfam" id="PF01219">
    <property type="entry name" value="DAGK_prokar"/>
    <property type="match status" value="1"/>
</dbReference>
<evidence type="ECO:0000256" key="10">
    <source>
        <dbReference type="ARBA" id="ARBA00022692"/>
    </source>
</evidence>
<dbReference type="Gene3D" id="1.10.287.3610">
    <property type="match status" value="1"/>
</dbReference>
<dbReference type="GO" id="GO:0006654">
    <property type="term" value="P:phosphatidic acid biosynthetic process"/>
    <property type="evidence" value="ECO:0007669"/>
    <property type="project" value="InterPro"/>
</dbReference>
<dbReference type="GO" id="GO:0005524">
    <property type="term" value="F:ATP binding"/>
    <property type="evidence" value="ECO:0007669"/>
    <property type="project" value="UniProtKB-KW"/>
</dbReference>
<comment type="cofactor">
    <cofactor evidence="1">
        <name>Mg(2+)</name>
        <dbReference type="ChEBI" id="CHEBI:18420"/>
    </cofactor>
</comment>
<evidence type="ECO:0000256" key="11">
    <source>
        <dbReference type="ARBA" id="ARBA00022723"/>
    </source>
</evidence>
<dbReference type="EMBL" id="LAZR01001596">
    <property type="protein sequence ID" value="KKN42214.1"/>
    <property type="molecule type" value="Genomic_DNA"/>
</dbReference>
<dbReference type="EC" id="2.7.1.107" evidence="4"/>
<evidence type="ECO:0000256" key="9">
    <source>
        <dbReference type="ARBA" id="ARBA00022679"/>
    </source>
</evidence>
<keyword evidence="8" id="KW-0997">Cell inner membrane</keyword>
<feature type="transmembrane region" description="Helical" evidence="22">
    <location>
        <begin position="109"/>
        <end position="130"/>
    </location>
</feature>
<dbReference type="PANTHER" id="PTHR34299">
    <property type="entry name" value="DIACYLGLYCEROL KINASE"/>
    <property type="match status" value="1"/>
</dbReference>
<evidence type="ECO:0000256" key="13">
    <source>
        <dbReference type="ARBA" id="ARBA00022777"/>
    </source>
</evidence>
<keyword evidence="20" id="KW-1208">Phospholipid metabolism</keyword>
<evidence type="ECO:0000256" key="21">
    <source>
        <dbReference type="ARBA" id="ARBA00031546"/>
    </source>
</evidence>
<reference evidence="23" key="1">
    <citation type="journal article" date="2015" name="Nature">
        <title>Complex archaea that bridge the gap between prokaryotes and eukaryotes.</title>
        <authorList>
            <person name="Spang A."/>
            <person name="Saw J.H."/>
            <person name="Jorgensen S.L."/>
            <person name="Zaremba-Niedzwiedzka K."/>
            <person name="Martijn J."/>
            <person name="Lind A.E."/>
            <person name="van Eijk R."/>
            <person name="Schleper C."/>
            <person name="Guy L."/>
            <person name="Ettema T.J."/>
        </authorList>
    </citation>
    <scope>NUCLEOTIDE SEQUENCE</scope>
</reference>
<evidence type="ECO:0000256" key="4">
    <source>
        <dbReference type="ARBA" id="ARBA00012133"/>
    </source>
</evidence>
<comment type="subcellular location">
    <subcellularLocation>
        <location evidence="2">Cell inner membrane</location>
        <topology evidence="2">Multi-pass membrane protein</topology>
    </subcellularLocation>
</comment>
<dbReference type="GO" id="GO:0046872">
    <property type="term" value="F:metal ion binding"/>
    <property type="evidence" value="ECO:0007669"/>
    <property type="project" value="UniProtKB-KW"/>
</dbReference>
<keyword evidence="14" id="KW-0067">ATP-binding</keyword>
<protein>
    <recommendedName>
        <fullName evidence="5">Diacylglycerol kinase</fullName>
        <ecNumber evidence="4">2.7.1.107</ecNumber>
    </recommendedName>
    <alternativeName>
        <fullName evidence="21">Diglyceride kinase</fullName>
    </alternativeName>
</protein>
<evidence type="ECO:0000256" key="17">
    <source>
        <dbReference type="ARBA" id="ARBA00023098"/>
    </source>
</evidence>
<comment type="caution">
    <text evidence="23">The sequence shown here is derived from an EMBL/GenBank/DDBJ whole genome shotgun (WGS) entry which is preliminary data.</text>
</comment>
<keyword evidence="6" id="KW-1003">Cell membrane</keyword>
<keyword evidence="9" id="KW-0808">Transferase</keyword>
<feature type="transmembrane region" description="Helical" evidence="22">
    <location>
        <begin position="47"/>
        <end position="63"/>
    </location>
</feature>
<dbReference type="InterPro" id="IPR000829">
    <property type="entry name" value="DAGK"/>
</dbReference>
<keyword evidence="19" id="KW-0594">Phospholipid biosynthesis</keyword>
<dbReference type="CDD" id="cd14264">
    <property type="entry name" value="DAGK_IM"/>
    <property type="match status" value="1"/>
</dbReference>
<evidence type="ECO:0000256" key="5">
    <source>
        <dbReference type="ARBA" id="ARBA00017575"/>
    </source>
</evidence>
<evidence type="ECO:0000256" key="18">
    <source>
        <dbReference type="ARBA" id="ARBA00023136"/>
    </source>
</evidence>
<keyword evidence="13" id="KW-0418">Kinase</keyword>
<dbReference type="GO" id="GO:0005886">
    <property type="term" value="C:plasma membrane"/>
    <property type="evidence" value="ECO:0007669"/>
    <property type="project" value="UniProtKB-SubCell"/>
</dbReference>
<evidence type="ECO:0000256" key="15">
    <source>
        <dbReference type="ARBA" id="ARBA00022842"/>
    </source>
</evidence>
<dbReference type="PANTHER" id="PTHR34299:SF1">
    <property type="entry name" value="DIACYLGLYCEROL KINASE"/>
    <property type="match status" value="1"/>
</dbReference>
<dbReference type="InterPro" id="IPR036945">
    <property type="entry name" value="DAGK_sf"/>
</dbReference>
<accession>A0A0F9QI80</accession>
<organism evidence="23">
    <name type="scientific">marine sediment metagenome</name>
    <dbReference type="NCBI Taxonomy" id="412755"/>
    <lineage>
        <taxon>unclassified sequences</taxon>
        <taxon>metagenomes</taxon>
        <taxon>ecological metagenomes</taxon>
    </lineage>
</organism>
<keyword evidence="12" id="KW-0547">Nucleotide-binding</keyword>
<evidence type="ECO:0000313" key="23">
    <source>
        <dbReference type="EMBL" id="KKN42214.1"/>
    </source>
</evidence>
<evidence type="ECO:0000256" key="8">
    <source>
        <dbReference type="ARBA" id="ARBA00022519"/>
    </source>
</evidence>
<evidence type="ECO:0000256" key="2">
    <source>
        <dbReference type="ARBA" id="ARBA00004429"/>
    </source>
</evidence>
<evidence type="ECO:0000256" key="14">
    <source>
        <dbReference type="ARBA" id="ARBA00022840"/>
    </source>
</evidence>
<sequence>MLRIANRSQSMGTKQKPTGIKRIYLAAGHSLRAFKWLIANEAAFKQEFWLSVLLVVGCLFFPFSLFEYVILWCALLFVLLAEIFNTAIEAVVDRIGAEIHPLSGLAKDLGSLAVMVSVIIATLIWAGVFIQHLSL</sequence>
<dbReference type="AlphaFoldDB" id="A0A0F9QI80"/>
<evidence type="ECO:0000256" key="19">
    <source>
        <dbReference type="ARBA" id="ARBA00023209"/>
    </source>
</evidence>
<keyword evidence="11" id="KW-0479">Metal-binding</keyword>
<proteinExistence type="inferred from homology"/>
<evidence type="ECO:0000256" key="6">
    <source>
        <dbReference type="ARBA" id="ARBA00022475"/>
    </source>
</evidence>
<keyword evidence="15" id="KW-0460">Magnesium</keyword>
<keyword evidence="17" id="KW-0443">Lipid metabolism</keyword>
<keyword evidence="18 22" id="KW-0472">Membrane</keyword>
<keyword evidence="10 22" id="KW-0812">Transmembrane</keyword>
<evidence type="ECO:0000256" key="7">
    <source>
        <dbReference type="ARBA" id="ARBA00022516"/>
    </source>
</evidence>
<keyword evidence="16 22" id="KW-1133">Transmembrane helix</keyword>
<feature type="transmembrane region" description="Helical" evidence="22">
    <location>
        <begin position="69"/>
        <end position="88"/>
    </location>
</feature>